<gene>
    <name evidence="1" type="ORF">LCGC14_1550990</name>
</gene>
<dbReference type="EMBL" id="LAZR01011856">
    <property type="protein sequence ID" value="KKM57082.1"/>
    <property type="molecule type" value="Genomic_DNA"/>
</dbReference>
<comment type="caution">
    <text evidence="1">The sequence shown here is derived from an EMBL/GenBank/DDBJ whole genome shotgun (WGS) entry which is preliminary data.</text>
</comment>
<dbReference type="Gene3D" id="3.40.50.150">
    <property type="entry name" value="Vaccinia Virus protein VP39"/>
    <property type="match status" value="1"/>
</dbReference>
<dbReference type="AlphaFoldDB" id="A0A0F9LR33"/>
<reference evidence="1" key="1">
    <citation type="journal article" date="2015" name="Nature">
        <title>Complex archaea that bridge the gap between prokaryotes and eukaryotes.</title>
        <authorList>
            <person name="Spang A."/>
            <person name="Saw J.H."/>
            <person name="Jorgensen S.L."/>
            <person name="Zaremba-Niedzwiedzka K."/>
            <person name="Martijn J."/>
            <person name="Lind A.E."/>
            <person name="van Eijk R."/>
            <person name="Schleper C."/>
            <person name="Guy L."/>
            <person name="Ettema T.J."/>
        </authorList>
    </citation>
    <scope>NUCLEOTIDE SEQUENCE</scope>
</reference>
<evidence type="ECO:0000313" key="1">
    <source>
        <dbReference type="EMBL" id="KKM57082.1"/>
    </source>
</evidence>
<protein>
    <recommendedName>
        <fullName evidence="2">Methyltransferase type 11 domain-containing protein</fullName>
    </recommendedName>
</protein>
<dbReference type="SUPFAM" id="SSF53335">
    <property type="entry name" value="S-adenosyl-L-methionine-dependent methyltransferases"/>
    <property type="match status" value="1"/>
</dbReference>
<organism evidence="1">
    <name type="scientific">marine sediment metagenome</name>
    <dbReference type="NCBI Taxonomy" id="412755"/>
    <lineage>
        <taxon>unclassified sequences</taxon>
        <taxon>metagenomes</taxon>
        <taxon>ecological metagenomes</taxon>
    </lineage>
</organism>
<name>A0A0F9LR33_9ZZZZ</name>
<evidence type="ECO:0008006" key="2">
    <source>
        <dbReference type="Google" id="ProtNLM"/>
    </source>
</evidence>
<sequence length="211" mass="24551">MKPEELLRNDKLVWFTEAQIGYVDPGQGIDYGKVYYDEYVRRSRSELSNKLMDARCDLVQRWYDGTVVDIGAGACAFVERLNGREQKCLGYDINPVTVFDLQERDLYYDVMRGPRVEAVCFFDVLEHFLDPSKILARVEDLVFMSIPIFSGPQHCLSSRHLKVGEHIWYFTHQGLIDFMNREGFTLLEDSTMESDICREDISSYVFRRKGG</sequence>
<dbReference type="InterPro" id="IPR029063">
    <property type="entry name" value="SAM-dependent_MTases_sf"/>
</dbReference>
<accession>A0A0F9LR33</accession>
<proteinExistence type="predicted"/>